<accession>A0A1B7MY86</accession>
<dbReference type="InParanoid" id="A0A1B7MY86"/>
<keyword evidence="2" id="KW-0067">ATP-binding</keyword>
<proteinExistence type="predicted"/>
<dbReference type="PANTHER" id="PTHR11353">
    <property type="entry name" value="CHAPERONIN"/>
    <property type="match status" value="1"/>
</dbReference>
<dbReference type="InterPro" id="IPR017998">
    <property type="entry name" value="Chaperone_TCP-1"/>
</dbReference>
<dbReference type="InterPro" id="IPR002423">
    <property type="entry name" value="Cpn60/GroEL/TCP-1"/>
</dbReference>
<keyword evidence="5" id="KW-1185">Reference proteome</keyword>
<keyword evidence="3" id="KW-0143">Chaperone</keyword>
<dbReference type="GO" id="GO:0005524">
    <property type="term" value="F:ATP binding"/>
    <property type="evidence" value="ECO:0007669"/>
    <property type="project" value="UniProtKB-KW"/>
</dbReference>
<evidence type="ECO:0000313" key="4">
    <source>
        <dbReference type="EMBL" id="OAX37569.1"/>
    </source>
</evidence>
<dbReference type="STRING" id="1314800.A0A1B7MY86"/>
<dbReference type="InterPro" id="IPR027413">
    <property type="entry name" value="GROEL-like_equatorial_sf"/>
</dbReference>
<protein>
    <submittedName>
        <fullName evidence="4">Uncharacterized protein</fullName>
    </submittedName>
</protein>
<dbReference type="Proteomes" id="UP000092154">
    <property type="component" value="Unassembled WGS sequence"/>
</dbReference>
<name>A0A1B7MY86_9AGAM</name>
<reference evidence="4 5" key="1">
    <citation type="submission" date="2016-06" db="EMBL/GenBank/DDBJ databases">
        <title>Comparative genomics of the ectomycorrhizal sister species Rhizopogon vinicolor and Rhizopogon vesiculosus (Basidiomycota: Boletales) reveals a divergence of the mating type B locus.</title>
        <authorList>
            <consortium name="DOE Joint Genome Institute"/>
            <person name="Mujic A.B."/>
            <person name="Kuo A."/>
            <person name="Tritt A."/>
            <person name="Lipzen A."/>
            <person name="Chen C."/>
            <person name="Johnson J."/>
            <person name="Sharma A."/>
            <person name="Barry K."/>
            <person name="Grigoriev I.V."/>
            <person name="Spatafora J.W."/>
        </authorList>
    </citation>
    <scope>NUCLEOTIDE SEQUENCE [LARGE SCALE GENOMIC DNA]</scope>
    <source>
        <strain evidence="4 5">AM-OR11-026</strain>
    </source>
</reference>
<sequence>MDTDKIKIFGARVINREPPELERAEREKMKMKVEAIASHSINCFVNRPPIYNYPESLVREKYLVKLGKYELIEEITTSEDKLIKLSCVTAGEARTAVLHALTDQIKKLHATSRKTRSLLPSHSAVRSYRYPLILADNARYDSSDLIAKLRAAHYEGQSDARLGPLEMNQGTIGSTRQLGVSESHKLKRQVVLSASEAAEMIILVDDILPTTPRRREAD</sequence>
<evidence type="ECO:0000256" key="3">
    <source>
        <dbReference type="ARBA" id="ARBA00023186"/>
    </source>
</evidence>
<dbReference type="SUPFAM" id="SSF48592">
    <property type="entry name" value="GroEL equatorial domain-like"/>
    <property type="match status" value="1"/>
</dbReference>
<evidence type="ECO:0000256" key="1">
    <source>
        <dbReference type="ARBA" id="ARBA00022741"/>
    </source>
</evidence>
<dbReference type="AlphaFoldDB" id="A0A1B7MY86"/>
<organism evidence="4 5">
    <name type="scientific">Rhizopogon vinicolor AM-OR11-026</name>
    <dbReference type="NCBI Taxonomy" id="1314800"/>
    <lineage>
        <taxon>Eukaryota</taxon>
        <taxon>Fungi</taxon>
        <taxon>Dikarya</taxon>
        <taxon>Basidiomycota</taxon>
        <taxon>Agaricomycotina</taxon>
        <taxon>Agaricomycetes</taxon>
        <taxon>Agaricomycetidae</taxon>
        <taxon>Boletales</taxon>
        <taxon>Suillineae</taxon>
        <taxon>Rhizopogonaceae</taxon>
        <taxon>Rhizopogon</taxon>
    </lineage>
</organism>
<dbReference type="Gene3D" id="1.10.560.10">
    <property type="entry name" value="GroEL-like equatorial domain"/>
    <property type="match status" value="1"/>
</dbReference>
<evidence type="ECO:0000256" key="2">
    <source>
        <dbReference type="ARBA" id="ARBA00022840"/>
    </source>
</evidence>
<evidence type="ECO:0000313" key="5">
    <source>
        <dbReference type="Proteomes" id="UP000092154"/>
    </source>
</evidence>
<keyword evidence="1" id="KW-0547">Nucleotide-binding</keyword>
<gene>
    <name evidence="4" type="ORF">K503DRAFT_792885</name>
</gene>
<dbReference type="OrthoDB" id="10248520at2759"/>
<dbReference type="Pfam" id="PF00118">
    <property type="entry name" value="Cpn60_TCP1"/>
    <property type="match status" value="1"/>
</dbReference>
<dbReference type="GO" id="GO:0140662">
    <property type="term" value="F:ATP-dependent protein folding chaperone"/>
    <property type="evidence" value="ECO:0007669"/>
    <property type="project" value="InterPro"/>
</dbReference>
<dbReference type="EMBL" id="KV448344">
    <property type="protein sequence ID" value="OAX37569.1"/>
    <property type="molecule type" value="Genomic_DNA"/>
</dbReference>